<dbReference type="STRING" id="156980.SAMN04489745_2302"/>
<keyword evidence="3 5" id="KW-0808">Transferase</keyword>
<dbReference type="InterPro" id="IPR023506">
    <property type="entry name" value="Trans-aconitate_MeTrfase"/>
</dbReference>
<dbReference type="NCBIfam" id="NF010703">
    <property type="entry name" value="PRK14103.1"/>
    <property type="match status" value="1"/>
</dbReference>
<dbReference type="PANTHER" id="PTHR43861:SF1">
    <property type="entry name" value="TRANS-ACONITATE 2-METHYLTRANSFERASE"/>
    <property type="match status" value="1"/>
</dbReference>
<evidence type="ECO:0000313" key="8">
    <source>
        <dbReference type="Proteomes" id="UP000182652"/>
    </source>
</evidence>
<evidence type="ECO:0000256" key="1">
    <source>
        <dbReference type="ARBA" id="ARBA00022490"/>
    </source>
</evidence>
<comment type="similarity">
    <text evidence="5">Belongs to the methyltransferase superfamily. Tam family.</text>
</comment>
<evidence type="ECO:0000259" key="6">
    <source>
        <dbReference type="Pfam" id="PF13649"/>
    </source>
</evidence>
<evidence type="ECO:0000256" key="4">
    <source>
        <dbReference type="ARBA" id="ARBA00022691"/>
    </source>
</evidence>
<dbReference type="Proteomes" id="UP000182652">
    <property type="component" value="Unassembled WGS sequence"/>
</dbReference>
<dbReference type="InterPro" id="IPR029063">
    <property type="entry name" value="SAM-dependent_MTases_sf"/>
</dbReference>
<dbReference type="HAMAP" id="MF_00560">
    <property type="entry name" value="Tran_acon_Me_trans"/>
    <property type="match status" value="1"/>
</dbReference>
<evidence type="ECO:0000256" key="5">
    <source>
        <dbReference type="HAMAP-Rule" id="MF_00560"/>
    </source>
</evidence>
<gene>
    <name evidence="5" type="primary">tam</name>
    <name evidence="7" type="ORF">SAMN04489745_2302</name>
</gene>
<dbReference type="InterPro" id="IPR023149">
    <property type="entry name" value="Trans_acon_MeTrfase_C"/>
</dbReference>
<keyword evidence="8" id="KW-1185">Reference proteome</keyword>
<keyword evidence="1 5" id="KW-0963">Cytoplasm</keyword>
<sequence length="271" mass="29724">MHPSVEWDPATYVKFGDYRDRPFFDLTQRIHAESPRLVVDLGCGPGNLTATLAARWPEAQVVGVDSSQAMLDRAAVHAGRFPNLRFELGDIASWMPGDADVVVSNAALQWVPGHERLLPSWLDAMAEGSWFAFQVPGNFGAPSHVLMRELADSPAWAVKLAGVLRHRDAVLEPADYLRIALDAGWQADAWETSYQQLLQGPDPVLEWVRGTGLRPVLSALDASDAEAFERDYAVMLNEAYPATPNGTVFPFRRLFTVARKSPAGTVDGVDA</sequence>
<dbReference type="SUPFAM" id="SSF53335">
    <property type="entry name" value="S-adenosyl-L-methionine-dependent methyltransferases"/>
    <property type="match status" value="1"/>
</dbReference>
<dbReference type="InterPro" id="IPR041698">
    <property type="entry name" value="Methyltransf_25"/>
</dbReference>
<protein>
    <recommendedName>
        <fullName evidence="5">Trans-aconitate 2-methyltransferase</fullName>
        <ecNumber evidence="5">2.1.1.144</ecNumber>
    </recommendedName>
</protein>
<evidence type="ECO:0000313" key="7">
    <source>
        <dbReference type="EMBL" id="SEC19583.1"/>
    </source>
</evidence>
<dbReference type="EC" id="2.1.1.144" evidence="5"/>
<dbReference type="EMBL" id="FNSN01000003">
    <property type="protein sequence ID" value="SEC19583.1"/>
    <property type="molecule type" value="Genomic_DNA"/>
</dbReference>
<organism evidence="7 8">
    <name type="scientific">Arthrobacter woluwensis</name>
    <dbReference type="NCBI Taxonomy" id="156980"/>
    <lineage>
        <taxon>Bacteria</taxon>
        <taxon>Bacillati</taxon>
        <taxon>Actinomycetota</taxon>
        <taxon>Actinomycetes</taxon>
        <taxon>Micrococcales</taxon>
        <taxon>Micrococcaceae</taxon>
        <taxon>Arthrobacter</taxon>
    </lineage>
</organism>
<dbReference type="GO" id="GO:0030798">
    <property type="term" value="F:trans-aconitate 2-methyltransferase activity"/>
    <property type="evidence" value="ECO:0007669"/>
    <property type="project" value="UniProtKB-UniRule"/>
</dbReference>
<keyword evidence="2 5" id="KW-0489">Methyltransferase</keyword>
<comment type="catalytic activity">
    <reaction evidence="5">
        <text>trans-aconitate + S-adenosyl-L-methionine = (E)-3-(methoxycarbonyl)pent-2-enedioate + S-adenosyl-L-homocysteine</text>
        <dbReference type="Rhea" id="RHEA:14969"/>
        <dbReference type="ChEBI" id="CHEBI:15708"/>
        <dbReference type="ChEBI" id="CHEBI:57470"/>
        <dbReference type="ChEBI" id="CHEBI:57856"/>
        <dbReference type="ChEBI" id="CHEBI:59789"/>
        <dbReference type="EC" id="2.1.1.144"/>
    </reaction>
</comment>
<dbReference type="RefSeq" id="WP_139244678.1">
    <property type="nucleotide sequence ID" value="NZ_FNSN01000003.1"/>
</dbReference>
<comment type="function">
    <text evidence="5">Catalyzes the S-adenosylmethionine monomethyl esterification of trans-aconitate.</text>
</comment>
<dbReference type="Pfam" id="PF13649">
    <property type="entry name" value="Methyltransf_25"/>
    <property type="match status" value="1"/>
</dbReference>
<accession>A0A1H4QIX7</accession>
<dbReference type="Gene3D" id="1.10.150.290">
    <property type="entry name" value="S-adenosyl-L-methionine-dependent methyltransferases"/>
    <property type="match status" value="1"/>
</dbReference>
<dbReference type="GO" id="GO:0005737">
    <property type="term" value="C:cytoplasm"/>
    <property type="evidence" value="ECO:0007669"/>
    <property type="project" value="UniProtKB-SubCell"/>
</dbReference>
<comment type="subcellular location">
    <subcellularLocation>
        <location evidence="5">Cytoplasm</location>
    </subcellularLocation>
</comment>
<name>A0A1H4QIX7_9MICC</name>
<dbReference type="Gene3D" id="3.40.50.150">
    <property type="entry name" value="Vaccinia Virus protein VP39"/>
    <property type="match status" value="1"/>
</dbReference>
<evidence type="ECO:0000256" key="3">
    <source>
        <dbReference type="ARBA" id="ARBA00022679"/>
    </source>
</evidence>
<keyword evidence="4 5" id="KW-0949">S-adenosyl-L-methionine</keyword>
<dbReference type="GO" id="GO:0032259">
    <property type="term" value="P:methylation"/>
    <property type="evidence" value="ECO:0007669"/>
    <property type="project" value="UniProtKB-KW"/>
</dbReference>
<proteinExistence type="inferred from homology"/>
<reference evidence="7 8" key="1">
    <citation type="submission" date="2016-10" db="EMBL/GenBank/DDBJ databases">
        <authorList>
            <person name="de Groot N.N."/>
        </authorList>
    </citation>
    <scope>NUCLEOTIDE SEQUENCE [LARGE SCALE GENOMIC DNA]</scope>
    <source>
        <strain evidence="7 8">DSM 10495</strain>
    </source>
</reference>
<dbReference type="CDD" id="cd02440">
    <property type="entry name" value="AdoMet_MTases"/>
    <property type="match status" value="1"/>
</dbReference>
<evidence type="ECO:0000256" key="2">
    <source>
        <dbReference type="ARBA" id="ARBA00022603"/>
    </source>
</evidence>
<dbReference type="PANTHER" id="PTHR43861">
    <property type="entry name" value="TRANS-ACONITATE 2-METHYLTRANSFERASE-RELATED"/>
    <property type="match status" value="1"/>
</dbReference>
<feature type="domain" description="Methyltransferase" evidence="6">
    <location>
        <begin position="38"/>
        <end position="122"/>
    </location>
</feature>
<dbReference type="AlphaFoldDB" id="A0A1H4QIX7"/>